<feature type="compositionally biased region" description="Basic and acidic residues" evidence="14">
    <location>
        <begin position="444"/>
        <end position="467"/>
    </location>
</feature>
<keyword evidence="11 12" id="KW-0407">Ion channel</keyword>
<feature type="signal peptide" evidence="12">
    <location>
        <begin position="1"/>
        <end position="16"/>
    </location>
</feature>
<evidence type="ECO:0000256" key="9">
    <source>
        <dbReference type="ARBA" id="ARBA00023065"/>
    </source>
</evidence>
<evidence type="ECO:0000256" key="7">
    <source>
        <dbReference type="ARBA" id="ARBA00022729"/>
    </source>
</evidence>
<feature type="region of interest" description="Disordered" evidence="14">
    <location>
        <begin position="433"/>
        <end position="574"/>
    </location>
</feature>
<evidence type="ECO:0000259" key="15">
    <source>
        <dbReference type="PROSITE" id="PS50238"/>
    </source>
</evidence>
<dbReference type="PROSITE" id="PS00236">
    <property type="entry name" value="NEUROTR_ION_CHANNEL"/>
    <property type="match status" value="1"/>
</dbReference>
<dbReference type="GO" id="GO:0005886">
    <property type="term" value="C:plasma membrane"/>
    <property type="evidence" value="ECO:0007669"/>
    <property type="project" value="UniProtKB-SubCell"/>
</dbReference>
<evidence type="ECO:0000256" key="4">
    <source>
        <dbReference type="ARBA" id="ARBA00022468"/>
    </source>
</evidence>
<evidence type="ECO:0000313" key="17">
    <source>
        <dbReference type="Proteomes" id="UP000827092"/>
    </source>
</evidence>
<organism evidence="16 17">
    <name type="scientific">Oedothorax gibbosus</name>
    <dbReference type="NCBI Taxonomy" id="931172"/>
    <lineage>
        <taxon>Eukaryota</taxon>
        <taxon>Metazoa</taxon>
        <taxon>Ecdysozoa</taxon>
        <taxon>Arthropoda</taxon>
        <taxon>Chelicerata</taxon>
        <taxon>Arachnida</taxon>
        <taxon>Araneae</taxon>
        <taxon>Araneomorphae</taxon>
        <taxon>Entelegynae</taxon>
        <taxon>Araneoidea</taxon>
        <taxon>Linyphiidae</taxon>
        <taxon>Erigoninae</taxon>
        <taxon>Oedothorax</taxon>
    </lineage>
</organism>
<dbReference type="InterPro" id="IPR039767">
    <property type="entry name" value="RALBP1"/>
</dbReference>
<dbReference type="SUPFAM" id="SSF90112">
    <property type="entry name" value="Neurotransmitter-gated ion-channel transmembrane pore"/>
    <property type="match status" value="1"/>
</dbReference>
<evidence type="ECO:0000256" key="6">
    <source>
        <dbReference type="ARBA" id="ARBA00022692"/>
    </source>
</evidence>
<feature type="compositionally biased region" description="Low complexity" evidence="14">
    <location>
        <begin position="1072"/>
        <end position="1083"/>
    </location>
</feature>
<dbReference type="InterPro" id="IPR008936">
    <property type="entry name" value="Rho_GTPase_activation_prot"/>
</dbReference>
<dbReference type="InterPro" id="IPR000198">
    <property type="entry name" value="RhoGAP_dom"/>
</dbReference>
<sequence>MLQLILFTCLFQVAILDNENSFKEGSITAESTSSHASSNKKPQNMAHLEFIDILLENYDKREWPTYGMNIPTIVTVNIYINSLGSVSAANMDFGMDIYLRQSWVDPRLRFSRFGVNETMTLNGQDIIDRIWKPDLFFRNLKSGHFHSLTVPNKLVKLSPTGRILFSMRLTLRLACHMSFRLYPLDTQRCWIVLGSYAQTTDQVEVRWDSKSPITIEKEIKVPEFRVVQQEPAQFIRDIDTGVFSFLNVSFVFIRQNGFHLIQTYLPTFLIVMMSWVSFWVPVEAAPARVTLGVTTLLSLTTVASGIRSQLPPVSYAKAIDIWIGACTVMVFSSLLEFALSSYLSRMKLRPQSSHVATWFNLMLMTKSLEAEQATPEFDKKIQLRRSHAVDRFSRIGFPVLVCRYLKQFLKMDFESPDVAKEFPGLYASEGLKRSQSRNSDYSDDEKSARKDLLGKKKDKKESKKDKGYMVFEGESSGDEEDAKSPGKVKKIKASAFKFPGKDKKEKHSKSKEKEVKDKKEEKEKVCKKDSKKETKEGKKENRESKKESKDSKKDTKEGKKESKEGKKDGKENGKIKIKKKESKLLKLKDKKKKSIDEEIIEDKVIFGIPLQVAVERSKSHDGINLPVIVREFIDYIEEHGLACEGIYRISGLKSKLRNLKNQYNLGQKVYLYEHEPHVVASLLKQFLRDLPEPILTASLTPKFEEAAALKNELKKKELLQKLLNELPVCNRLLLSWIVVHMQHVIALERRNKMNLQNVSIVLSPTLQISHNILQAFFLHSDTLFKGVEIKKYTPPIELDSSRLSLELPDSPTSLAEELSKQENFLNILHAELNTGLRDEQKEEKLWEVQRVVTQLKRKLRFLRQVQNTSNAMSEVMDLNCKKVSDNPPSIDKCVEPAPNVTASNKDVIVENGNSSSNIEAPITLKTEELPINKVEDTDNITTVNKVQNEQQNYSNIETEISDNKENVSSNLHSPVTANPISEAPKPISHEVNVNIQKLPAGKLRSDEEEDISSLFYEEKMLRLQNDELVLLGDELRRKISSEKLEIDRLKMEIMEYKQLYKYKCYSFDSIENSSSESNDSSASENEEEEEENLSSVLENLINVNRQLEVKNRDLSKVIQHEREVCLNIKVQMKMLQSRC</sequence>
<dbReference type="GO" id="GO:0099095">
    <property type="term" value="F:ligand-gated monoatomic anion channel activity"/>
    <property type="evidence" value="ECO:0007669"/>
    <property type="project" value="UniProtKB-ARBA"/>
</dbReference>
<evidence type="ECO:0000313" key="16">
    <source>
        <dbReference type="EMBL" id="KAG8176502.1"/>
    </source>
</evidence>
<feature type="coiled-coil region" evidence="13">
    <location>
        <begin position="1032"/>
        <end position="1059"/>
    </location>
</feature>
<keyword evidence="7 12" id="KW-0732">Signal</keyword>
<feature type="domain" description="Rho-GAP" evidence="15">
    <location>
        <begin position="608"/>
        <end position="807"/>
    </location>
</feature>
<comment type="caution">
    <text evidence="16">The sequence shown here is derived from an EMBL/GenBank/DDBJ whole genome shotgun (WGS) entry which is preliminary data.</text>
</comment>
<dbReference type="SUPFAM" id="SSF63712">
    <property type="entry name" value="Nicotinic receptor ligand binding domain-like"/>
    <property type="match status" value="1"/>
</dbReference>
<dbReference type="PANTHER" id="PTHR12783">
    <property type="entry name" value="RALA BINDING PROTEIN 1 RALBP1"/>
    <property type="match status" value="1"/>
</dbReference>
<dbReference type="GO" id="GO:0007264">
    <property type="term" value="P:small GTPase-mediated signal transduction"/>
    <property type="evidence" value="ECO:0007669"/>
    <property type="project" value="InterPro"/>
</dbReference>
<dbReference type="InterPro" id="IPR036719">
    <property type="entry name" value="Neuro-gated_channel_TM_sf"/>
</dbReference>
<dbReference type="CDD" id="cd19049">
    <property type="entry name" value="LGIC_TM_anion"/>
    <property type="match status" value="1"/>
</dbReference>
<dbReference type="InterPro" id="IPR018000">
    <property type="entry name" value="Neurotransmitter_ion_chnl_CS"/>
</dbReference>
<evidence type="ECO:0000256" key="14">
    <source>
        <dbReference type="SAM" id="MobiDB-lite"/>
    </source>
</evidence>
<dbReference type="Pfam" id="PF00620">
    <property type="entry name" value="RhoGAP"/>
    <property type="match status" value="1"/>
</dbReference>
<keyword evidence="5" id="KW-1003">Cell membrane</keyword>
<dbReference type="Gene3D" id="1.20.58.90">
    <property type="match status" value="1"/>
</dbReference>
<keyword evidence="13" id="KW-0175">Coiled coil</keyword>
<keyword evidence="8" id="KW-1133">Transmembrane helix</keyword>
<name>A0AAV6TWN0_9ARAC</name>
<evidence type="ECO:0000256" key="3">
    <source>
        <dbReference type="ARBA" id="ARBA00022448"/>
    </source>
</evidence>
<dbReference type="GO" id="GO:0005230">
    <property type="term" value="F:extracellular ligand-gated monoatomic ion channel activity"/>
    <property type="evidence" value="ECO:0007669"/>
    <property type="project" value="InterPro"/>
</dbReference>
<dbReference type="InterPro" id="IPR006202">
    <property type="entry name" value="Neur_chan_lig-bd"/>
</dbReference>
<keyword evidence="10" id="KW-0472">Membrane</keyword>
<evidence type="ECO:0000256" key="12">
    <source>
        <dbReference type="RuleBase" id="RU000687"/>
    </source>
</evidence>
<dbReference type="PRINTS" id="PR00252">
    <property type="entry name" value="NRIONCHANNEL"/>
</dbReference>
<dbReference type="Gene3D" id="1.20.58.390">
    <property type="entry name" value="Neurotransmitter-gated ion-channel transmembrane domain"/>
    <property type="match status" value="1"/>
</dbReference>
<dbReference type="PANTHER" id="PTHR12783:SF5">
    <property type="entry name" value="RALA-BINDING PROTEIN 1"/>
    <property type="match status" value="1"/>
</dbReference>
<keyword evidence="3 12" id="KW-0813">Transport</keyword>
<dbReference type="PROSITE" id="PS50238">
    <property type="entry name" value="RHOGAP"/>
    <property type="match status" value="1"/>
</dbReference>
<dbReference type="FunFam" id="2.70.170.10:FF:000065">
    <property type="entry name" value="Glutamate-gated chloride channel, putative"/>
    <property type="match status" value="1"/>
</dbReference>
<keyword evidence="6" id="KW-0812">Transmembrane</keyword>
<comment type="subcellular location">
    <subcellularLocation>
        <location evidence="2">Cell membrane</location>
    </subcellularLocation>
    <subcellularLocation>
        <location evidence="1">Membrane</location>
        <topology evidence="1">Multi-pass membrane protein</topology>
    </subcellularLocation>
</comment>
<feature type="compositionally biased region" description="Basic and acidic residues" evidence="14">
    <location>
        <begin position="499"/>
        <end position="574"/>
    </location>
</feature>
<dbReference type="EMBL" id="JAFNEN010000873">
    <property type="protein sequence ID" value="KAG8176502.1"/>
    <property type="molecule type" value="Genomic_DNA"/>
</dbReference>
<dbReference type="Pfam" id="PF02931">
    <property type="entry name" value="Neur_chan_LBD"/>
    <property type="match status" value="1"/>
</dbReference>
<evidence type="ECO:0000256" key="13">
    <source>
        <dbReference type="SAM" id="Coils"/>
    </source>
</evidence>
<dbReference type="GO" id="GO:0005096">
    <property type="term" value="F:GTPase activator activity"/>
    <property type="evidence" value="ECO:0007669"/>
    <property type="project" value="UniProtKB-KW"/>
</dbReference>
<evidence type="ECO:0000256" key="10">
    <source>
        <dbReference type="ARBA" id="ARBA00023136"/>
    </source>
</evidence>
<dbReference type="GO" id="GO:0004888">
    <property type="term" value="F:transmembrane signaling receptor activity"/>
    <property type="evidence" value="ECO:0007669"/>
    <property type="project" value="InterPro"/>
</dbReference>
<dbReference type="AlphaFoldDB" id="A0AAV6TWN0"/>
<evidence type="ECO:0000256" key="1">
    <source>
        <dbReference type="ARBA" id="ARBA00004141"/>
    </source>
</evidence>
<feature type="chain" id="PRO_5043091873" description="Rho-GAP domain-containing protein" evidence="12">
    <location>
        <begin position="17"/>
        <end position="1139"/>
    </location>
</feature>
<gene>
    <name evidence="16" type="ORF">JTE90_006339</name>
</gene>
<dbReference type="Pfam" id="PF02932">
    <property type="entry name" value="Neur_chan_memb"/>
    <property type="match status" value="1"/>
</dbReference>
<dbReference type="InterPro" id="IPR006201">
    <property type="entry name" value="Neur_channel"/>
</dbReference>
<keyword evidence="17" id="KW-1185">Reference proteome</keyword>
<proteinExistence type="inferred from homology"/>
<dbReference type="NCBIfam" id="TIGR00860">
    <property type="entry name" value="LIC"/>
    <property type="match status" value="1"/>
</dbReference>
<dbReference type="SMART" id="SM00324">
    <property type="entry name" value="RhoGAP"/>
    <property type="match status" value="1"/>
</dbReference>
<comment type="similarity">
    <text evidence="12">Belongs to the ligand-gated ion channel (TC 1.A.9) family.</text>
</comment>
<dbReference type="GO" id="GO:0031267">
    <property type="term" value="F:small GTPase binding"/>
    <property type="evidence" value="ECO:0007669"/>
    <property type="project" value="InterPro"/>
</dbReference>
<evidence type="ECO:0000256" key="5">
    <source>
        <dbReference type="ARBA" id="ARBA00022475"/>
    </source>
</evidence>
<dbReference type="CDD" id="cd18990">
    <property type="entry name" value="LGIC_ECD_GABAAR"/>
    <property type="match status" value="1"/>
</dbReference>
<dbReference type="Proteomes" id="UP000827092">
    <property type="component" value="Unassembled WGS sequence"/>
</dbReference>
<feature type="region of interest" description="Disordered" evidence="14">
    <location>
        <begin position="1072"/>
        <end position="1094"/>
    </location>
</feature>
<keyword evidence="4" id="KW-0343">GTPase activation</keyword>
<evidence type="ECO:0000256" key="2">
    <source>
        <dbReference type="ARBA" id="ARBA00004236"/>
    </source>
</evidence>
<evidence type="ECO:0000256" key="8">
    <source>
        <dbReference type="ARBA" id="ARBA00022989"/>
    </source>
</evidence>
<dbReference type="SUPFAM" id="SSF48350">
    <property type="entry name" value="GTPase activation domain, GAP"/>
    <property type="match status" value="1"/>
</dbReference>
<dbReference type="PRINTS" id="PR00253">
    <property type="entry name" value="GABAARECEPTR"/>
</dbReference>
<dbReference type="InterPro" id="IPR006029">
    <property type="entry name" value="Neurotrans-gated_channel_TM"/>
</dbReference>
<dbReference type="InterPro" id="IPR036734">
    <property type="entry name" value="Neur_chan_lig-bd_sf"/>
</dbReference>
<dbReference type="GO" id="GO:0005254">
    <property type="term" value="F:chloride channel activity"/>
    <property type="evidence" value="ECO:0007669"/>
    <property type="project" value="UniProtKB-ARBA"/>
</dbReference>
<dbReference type="Gene3D" id="1.10.555.10">
    <property type="entry name" value="Rho GTPase activation protein"/>
    <property type="match status" value="1"/>
</dbReference>
<protein>
    <recommendedName>
        <fullName evidence="15">Rho-GAP domain-containing protein</fullName>
    </recommendedName>
</protein>
<reference evidence="16 17" key="1">
    <citation type="journal article" date="2022" name="Nat. Ecol. Evol.">
        <title>A masculinizing supergene underlies an exaggerated male reproductive morph in a spider.</title>
        <authorList>
            <person name="Hendrickx F."/>
            <person name="De Corte Z."/>
            <person name="Sonet G."/>
            <person name="Van Belleghem S.M."/>
            <person name="Kostlbacher S."/>
            <person name="Vangestel C."/>
        </authorList>
    </citation>
    <scope>NUCLEOTIDE SEQUENCE [LARGE SCALE GENOMIC DNA]</scope>
    <source>
        <strain evidence="16">W744_W776</strain>
    </source>
</reference>
<accession>A0AAV6TWN0</accession>
<dbReference type="Gene3D" id="2.70.170.10">
    <property type="entry name" value="Neurotransmitter-gated ion-channel ligand-binding domain"/>
    <property type="match status" value="1"/>
</dbReference>
<dbReference type="InterPro" id="IPR049041">
    <property type="entry name" value="RalBP1-like_Ral-bd"/>
</dbReference>
<dbReference type="Pfam" id="PF20924">
    <property type="entry name" value="RLIP76_Ral-bd"/>
    <property type="match status" value="1"/>
</dbReference>
<keyword evidence="9 12" id="KW-0406">Ion transport</keyword>
<evidence type="ECO:0000256" key="11">
    <source>
        <dbReference type="ARBA" id="ARBA00023303"/>
    </source>
</evidence>
<dbReference type="InterPro" id="IPR038050">
    <property type="entry name" value="Neuro_actylchol_rec"/>
</dbReference>
<dbReference type="InterPro" id="IPR006028">
    <property type="entry name" value="GABAA/Glycine_rcpt"/>
</dbReference>